<reference evidence="6" key="1">
    <citation type="submission" date="2023-11" db="EMBL/GenBank/DDBJ databases">
        <title>WGS of Aeromonas in Northern Israel.</title>
        <authorList>
            <person name="Hershko Y."/>
        </authorList>
    </citation>
    <scope>NUCLEOTIDE SEQUENCE</scope>
    <source>
        <strain evidence="6">02297</strain>
    </source>
</reference>
<name>A0AAP6GB38_AERME</name>
<sequence>MEKQLQDGWVRLVNADSLEFIKTLPAASVDLIATDPPYFGVKQEAWDNQWESGVEFLAWLDAFLLEFRRVLKPNGSVYLFCSPRMNADVEMLIRDRFRVLNHIVWAKPSGVWNRMRKADMRAFWPASERIIFAEQVGAEGSAKVGSGYAKACHDLRRQVFAPLIEYFRNAREVAGVSAADINQVTGTKMAGHWFGASQWQLPSREQYVQLQALFAERGRALGQDYAGLSETYQGLHQTYSHLVASYDELRAEYEQLRRPFSVTQDVPFTDVWMYPSVQAYPGKHPCEKPLAMMEHIIRTSSRPGDVVADFFMGSGTTGKAAIRLGRRFIGVELERPRYRQTCNEIAEIVTKVSSCQN</sequence>
<dbReference type="GO" id="GO:0032259">
    <property type="term" value="P:methylation"/>
    <property type="evidence" value="ECO:0007669"/>
    <property type="project" value="UniProtKB-KW"/>
</dbReference>
<dbReference type="InterPro" id="IPR002052">
    <property type="entry name" value="DNA_methylase_N6_adenine_CS"/>
</dbReference>
<protein>
    <recommendedName>
        <fullName evidence="4">Methyltransferase</fullName>
        <ecNumber evidence="4">2.1.1.-</ecNumber>
    </recommendedName>
</protein>
<dbReference type="PRINTS" id="PR00508">
    <property type="entry name" value="S21N4MTFRASE"/>
</dbReference>
<organism evidence="6 7">
    <name type="scientific">Aeromonas media</name>
    <dbReference type="NCBI Taxonomy" id="651"/>
    <lineage>
        <taxon>Bacteria</taxon>
        <taxon>Pseudomonadati</taxon>
        <taxon>Pseudomonadota</taxon>
        <taxon>Gammaproteobacteria</taxon>
        <taxon>Aeromonadales</taxon>
        <taxon>Aeromonadaceae</taxon>
        <taxon>Aeromonas</taxon>
    </lineage>
</organism>
<keyword evidence="2 6" id="KW-0489">Methyltransferase</keyword>
<gene>
    <name evidence="6" type="ORF">SJS82_08325</name>
</gene>
<dbReference type="GO" id="GO:0008170">
    <property type="term" value="F:N-methyltransferase activity"/>
    <property type="evidence" value="ECO:0007669"/>
    <property type="project" value="InterPro"/>
</dbReference>
<comment type="caution">
    <text evidence="6">The sequence shown here is derived from an EMBL/GenBank/DDBJ whole genome shotgun (WGS) entry which is preliminary data.</text>
</comment>
<accession>A0AAP6GB38</accession>
<dbReference type="Proteomes" id="UP001285835">
    <property type="component" value="Unassembled WGS sequence"/>
</dbReference>
<dbReference type="InterPro" id="IPR002941">
    <property type="entry name" value="DNA_methylase_N4/N6"/>
</dbReference>
<dbReference type="SUPFAM" id="SSF53335">
    <property type="entry name" value="S-adenosyl-L-methionine-dependent methyltransferases"/>
    <property type="match status" value="1"/>
</dbReference>
<dbReference type="EC" id="2.1.1.-" evidence="4"/>
<evidence type="ECO:0000313" key="6">
    <source>
        <dbReference type="EMBL" id="MDX7921936.1"/>
    </source>
</evidence>
<evidence type="ECO:0000256" key="3">
    <source>
        <dbReference type="ARBA" id="ARBA00022679"/>
    </source>
</evidence>
<dbReference type="InterPro" id="IPR029063">
    <property type="entry name" value="SAM-dependent_MTases_sf"/>
</dbReference>
<dbReference type="InterPro" id="IPR001091">
    <property type="entry name" value="RM_Methyltransferase"/>
</dbReference>
<evidence type="ECO:0000259" key="5">
    <source>
        <dbReference type="Pfam" id="PF01555"/>
    </source>
</evidence>
<feature type="domain" description="DNA methylase N-4/N-6" evidence="5">
    <location>
        <begin position="29"/>
        <end position="339"/>
    </location>
</feature>
<evidence type="ECO:0000256" key="4">
    <source>
        <dbReference type="RuleBase" id="RU362026"/>
    </source>
</evidence>
<keyword evidence="3 6" id="KW-0808">Transferase</keyword>
<comment type="similarity">
    <text evidence="1 4">Belongs to the N(4)/N(6)-methyltransferase family.</text>
</comment>
<evidence type="ECO:0000256" key="1">
    <source>
        <dbReference type="ARBA" id="ARBA00006594"/>
    </source>
</evidence>
<dbReference type="AlphaFoldDB" id="A0AAP6GB38"/>
<dbReference type="EMBL" id="JAWZXF010000008">
    <property type="protein sequence ID" value="MDX7921936.1"/>
    <property type="molecule type" value="Genomic_DNA"/>
</dbReference>
<evidence type="ECO:0000313" key="7">
    <source>
        <dbReference type="Proteomes" id="UP001285835"/>
    </source>
</evidence>
<dbReference type="Gene3D" id="3.40.50.150">
    <property type="entry name" value="Vaccinia Virus protein VP39"/>
    <property type="match status" value="2"/>
</dbReference>
<dbReference type="Pfam" id="PF01555">
    <property type="entry name" value="N6_N4_Mtase"/>
    <property type="match status" value="1"/>
</dbReference>
<dbReference type="GO" id="GO:0003677">
    <property type="term" value="F:DNA binding"/>
    <property type="evidence" value="ECO:0007669"/>
    <property type="project" value="InterPro"/>
</dbReference>
<dbReference type="PROSITE" id="PS00092">
    <property type="entry name" value="N6_MTASE"/>
    <property type="match status" value="1"/>
</dbReference>
<proteinExistence type="inferred from homology"/>
<evidence type="ECO:0000256" key="2">
    <source>
        <dbReference type="ARBA" id="ARBA00022603"/>
    </source>
</evidence>
<dbReference type="RefSeq" id="WP_319916866.1">
    <property type="nucleotide sequence ID" value="NZ_JAWZXF010000008.1"/>
</dbReference>
<dbReference type="CDD" id="cd02440">
    <property type="entry name" value="AdoMet_MTases"/>
    <property type="match status" value="1"/>
</dbReference>